<dbReference type="SUPFAM" id="SSF51197">
    <property type="entry name" value="Clavaminate synthase-like"/>
    <property type="match status" value="1"/>
</dbReference>
<dbReference type="Pfam" id="PF02373">
    <property type="entry name" value="JmjC"/>
    <property type="match status" value="1"/>
</dbReference>
<feature type="compositionally biased region" description="Polar residues" evidence="1">
    <location>
        <begin position="160"/>
        <end position="171"/>
    </location>
</feature>
<organism evidence="3">
    <name type="scientific">Lotharella oceanica</name>
    <dbReference type="NCBI Taxonomy" id="641309"/>
    <lineage>
        <taxon>Eukaryota</taxon>
        <taxon>Sar</taxon>
        <taxon>Rhizaria</taxon>
        <taxon>Cercozoa</taxon>
        <taxon>Chlorarachniophyceae</taxon>
        <taxon>Lotharella</taxon>
    </lineage>
</organism>
<dbReference type="PANTHER" id="PTHR12480">
    <property type="entry name" value="ARGININE DEMETHYLASE AND LYSYL-HYDROXYLASE JMJD"/>
    <property type="match status" value="1"/>
</dbReference>
<evidence type="ECO:0000259" key="2">
    <source>
        <dbReference type="PROSITE" id="PS51184"/>
    </source>
</evidence>
<dbReference type="InterPro" id="IPR003347">
    <property type="entry name" value="JmjC_dom"/>
</dbReference>
<feature type="region of interest" description="Disordered" evidence="1">
    <location>
        <begin position="160"/>
        <end position="190"/>
    </location>
</feature>
<dbReference type="PROSITE" id="PS51184">
    <property type="entry name" value="JMJC"/>
    <property type="match status" value="1"/>
</dbReference>
<dbReference type="SMART" id="SM00558">
    <property type="entry name" value="JmjC"/>
    <property type="match status" value="1"/>
</dbReference>
<evidence type="ECO:0000313" key="3">
    <source>
        <dbReference type="EMBL" id="CAD9755579.1"/>
    </source>
</evidence>
<feature type="domain" description="JmjC" evidence="2">
    <location>
        <begin position="346"/>
        <end position="531"/>
    </location>
</feature>
<dbReference type="EMBL" id="HBHP01009326">
    <property type="protein sequence ID" value="CAD9755579.1"/>
    <property type="molecule type" value="Transcribed_RNA"/>
</dbReference>
<reference evidence="3" key="1">
    <citation type="submission" date="2021-01" db="EMBL/GenBank/DDBJ databases">
        <authorList>
            <person name="Corre E."/>
            <person name="Pelletier E."/>
            <person name="Niang G."/>
            <person name="Scheremetjew M."/>
            <person name="Finn R."/>
            <person name="Kale V."/>
            <person name="Holt S."/>
            <person name="Cochrane G."/>
            <person name="Meng A."/>
            <person name="Brown T."/>
            <person name="Cohen L."/>
        </authorList>
    </citation>
    <scope>NUCLEOTIDE SEQUENCE</scope>
    <source>
        <strain evidence="3">CCMP622</strain>
    </source>
</reference>
<dbReference type="AlphaFoldDB" id="A0A7S2X8R7"/>
<proteinExistence type="predicted"/>
<accession>A0A7S2X8R7</accession>
<dbReference type="Gene3D" id="2.60.120.650">
    <property type="entry name" value="Cupin"/>
    <property type="match status" value="1"/>
</dbReference>
<protein>
    <recommendedName>
        <fullName evidence="2">JmjC domain-containing protein</fullName>
    </recommendedName>
</protein>
<dbReference type="InterPro" id="IPR050910">
    <property type="entry name" value="JMJD6_ArgDemeth/LysHydrox"/>
</dbReference>
<sequence>MDRIERIPSDAFLTRVGRLLPLVIKLPSGSSVAFIGENPTICAHIDGDIRTEWHVDYDVRLGAGLYQKFGLKPFGLDPFLWIHVIALLPFEDHGSISEINKFFFKLIGDDLLWRTWALHITHDIEFQRSWRYSLCGCDNRQPVTNHARISSFDITDTKSSTIATSQSPSQQPTVPRRPFPPPPAPRLSRPVATAAAVPEGAGKRRKVTVSSKPDCPKIAVFSNGSLSYARFLIIPTYIPDGAIVIDCHHSVISISFSESSQLLSQKTCIWNISSRFMRESVRSSKPIQFRHTFVSDVFNPDAWSLPGLSSSFGTRAFTVISHSLQQRRHTMTLKNYLDYARGHQDFSDPLYLFDGNVPNELQQGVTSPDVLKDADLSENLGVSHGNEPPQAKTCREWLQIGCKDTGTGFHVDPFSFSAWSALAHGRKCWAFYPPQVIPPGVKAFRISEKLDGQEKWEYEAPTSASWFQNILRNLKPEERPLLAIQEPGDIIFVPARWWHCVINETFSVGYTRNIVTRNNARIVAKQIATSDPWLCRALREEMLDSHADDARTHDTSRMLQ</sequence>
<evidence type="ECO:0000256" key="1">
    <source>
        <dbReference type="SAM" id="MobiDB-lite"/>
    </source>
</evidence>
<name>A0A7S2X8R7_9EUKA</name>
<feature type="compositionally biased region" description="Pro residues" evidence="1">
    <location>
        <begin position="175"/>
        <end position="185"/>
    </location>
</feature>
<gene>
    <name evidence="3" type="ORF">LSP00402_LOCUS5775</name>
</gene>